<evidence type="ECO:0000313" key="1">
    <source>
        <dbReference type="EMBL" id="PNL92176.1"/>
    </source>
</evidence>
<dbReference type="AlphaFoldDB" id="A0A2J9PPG6"/>
<name>A0A2J9PPG6_9LACT</name>
<dbReference type="SUPFAM" id="SSF56796">
    <property type="entry name" value="Dehydroquinate synthase-like"/>
    <property type="match status" value="1"/>
</dbReference>
<dbReference type="EMBL" id="NBTM02000001">
    <property type="protein sequence ID" value="PNL92176.1"/>
    <property type="molecule type" value="Genomic_DNA"/>
</dbReference>
<reference evidence="2" key="1">
    <citation type="submission" date="2017-12" db="EMBL/GenBank/DDBJ databases">
        <title>FDA dAtabase for Regulatory Grade micrObial Sequences (FDA-ARGOS): Supporting development and validation of Infectious Disease Dx tests.</title>
        <authorList>
            <person name="Hoffmann M."/>
            <person name="Allard M."/>
            <person name="Evans P."/>
            <person name="Brown E."/>
            <person name="Tallon L."/>
            <person name="Sadzewicz L."/>
            <person name="Sengamalay N."/>
            <person name="Ott S."/>
            <person name="Godinez A."/>
            <person name="Nagaraj S."/>
            <person name="Vavikolanu K."/>
            <person name="Aluvathingal J."/>
            <person name="Nadendla S."/>
            <person name="Sichtig H."/>
        </authorList>
    </citation>
    <scope>NUCLEOTIDE SEQUENCE [LARGE SCALE GENOMIC DNA]</scope>
    <source>
        <strain evidence="2">FDAARGOS_249</strain>
    </source>
</reference>
<dbReference type="Proteomes" id="UP000192813">
    <property type="component" value="Unassembled WGS sequence"/>
</dbReference>
<evidence type="ECO:0008006" key="3">
    <source>
        <dbReference type="Google" id="ProtNLM"/>
    </source>
</evidence>
<gene>
    <name evidence="1" type="ORF">A6J77_008015</name>
</gene>
<organism evidence="1 2">
    <name type="scientific">Aerococcus viridans</name>
    <dbReference type="NCBI Taxonomy" id="1377"/>
    <lineage>
        <taxon>Bacteria</taxon>
        <taxon>Bacillati</taxon>
        <taxon>Bacillota</taxon>
        <taxon>Bacilli</taxon>
        <taxon>Lactobacillales</taxon>
        <taxon>Aerococcaceae</taxon>
        <taxon>Aerococcus</taxon>
    </lineage>
</organism>
<sequence length="87" mass="9976">MHGEIVSYGVLIVLQLAKKYDELKKIRDFMISVGLPTSLKALEIESDEDLKTLLDKAFTLDHIQTSPFEINRQMVEDAIQEVEKLNQ</sequence>
<evidence type="ECO:0000313" key="2">
    <source>
        <dbReference type="Proteomes" id="UP000192813"/>
    </source>
</evidence>
<protein>
    <recommendedName>
        <fullName evidence="3">Glycerol dehydrogenase</fullName>
    </recommendedName>
</protein>
<comment type="caution">
    <text evidence="1">The sequence shown here is derived from an EMBL/GenBank/DDBJ whole genome shotgun (WGS) entry which is preliminary data.</text>
</comment>
<proteinExistence type="predicted"/>
<accession>A0A2J9PPG6</accession>
<dbReference type="Gene3D" id="1.20.1090.10">
    <property type="entry name" value="Dehydroquinate synthase-like - alpha domain"/>
    <property type="match status" value="1"/>
</dbReference>
<dbReference type="RefSeq" id="WP_083069755.1">
    <property type="nucleotide sequence ID" value="NZ_JALXKY010000007.1"/>
</dbReference>